<accession>A0A1J4K257</accession>
<comment type="caution">
    <text evidence="3">The sequence shown here is derived from an EMBL/GenBank/DDBJ whole genome shotgun (WGS) entry which is preliminary data.</text>
</comment>
<feature type="compositionally biased region" description="Basic and acidic residues" evidence="2">
    <location>
        <begin position="277"/>
        <end position="297"/>
    </location>
</feature>
<evidence type="ECO:0000256" key="2">
    <source>
        <dbReference type="SAM" id="MobiDB-lite"/>
    </source>
</evidence>
<proteinExistence type="predicted"/>
<evidence type="ECO:0000256" key="1">
    <source>
        <dbReference type="SAM" id="Coils"/>
    </source>
</evidence>
<reference evidence="3" key="1">
    <citation type="submission" date="2016-10" db="EMBL/GenBank/DDBJ databases">
        <authorList>
            <person name="Benchimol M."/>
            <person name="Almeida L.G."/>
            <person name="Vasconcelos A.T."/>
            <person name="Perreira-Neves A."/>
            <person name="Rosa I.A."/>
            <person name="Tasca T."/>
            <person name="Bogo M.R."/>
            <person name="de Souza W."/>
        </authorList>
    </citation>
    <scope>NUCLEOTIDE SEQUENCE [LARGE SCALE GENOMIC DNA]</scope>
    <source>
        <strain evidence="3">K</strain>
    </source>
</reference>
<sequence length="454" mass="56345">MIGLRDLRNKKDTAILTARDVDRIRRRARPIEEDSTTEREKLTRTRNHQKLTDTTRTWKNTINGIRQERLSRLQREKENREMQQQMIDDEERQYQKDQRRALINKAENLKFQEKPEVRAVNSKLLLHEVTKQRQRQMLMRERQLQIQQEKEDEWNRQEKRRLEEAEEREREKERQRREKAKRVAEGFRQQRLEAEERRIQNRIDEIQEEALLAKEAKRLLKEEQRQVQMRKEQAQKLYEESMRQNESLLAWKNQQKMLDELEEEKIRQQKIALDEENDRRRAAERKRRQDEQDQMDRMIQRQCETLAQIKAKQQEFDDRQYELQWKKDQRQVEELKAKEIRMREERRKEYLEATAKLEEKRKRDKLKAIFPLSDAERKAEDELLKLDRERADNLKELANFQMKQAQEKREREEAQREKERLEYQRMIQIEEEKLMEAQEYAKEMLLTSRRRRRA</sequence>
<feature type="coiled-coil region" evidence="1">
    <location>
        <begin position="340"/>
        <end position="431"/>
    </location>
</feature>
<dbReference type="EMBL" id="MLAK01000823">
    <property type="protein sequence ID" value="OHT03565.1"/>
    <property type="molecule type" value="Genomic_DNA"/>
</dbReference>
<dbReference type="VEuPathDB" id="TrichDB:TRFO_29066"/>
<keyword evidence="1" id="KW-0175">Coiled coil</keyword>
<organism evidence="3 4">
    <name type="scientific">Tritrichomonas foetus</name>
    <dbReference type="NCBI Taxonomy" id="1144522"/>
    <lineage>
        <taxon>Eukaryota</taxon>
        <taxon>Metamonada</taxon>
        <taxon>Parabasalia</taxon>
        <taxon>Tritrichomonadida</taxon>
        <taxon>Tritrichomonadidae</taxon>
        <taxon>Tritrichomonas</taxon>
    </lineage>
</organism>
<dbReference type="Proteomes" id="UP000179807">
    <property type="component" value="Unassembled WGS sequence"/>
</dbReference>
<feature type="region of interest" description="Disordered" evidence="2">
    <location>
        <begin position="155"/>
        <end position="183"/>
    </location>
</feature>
<name>A0A1J4K257_9EUKA</name>
<keyword evidence="4" id="KW-1185">Reference proteome</keyword>
<dbReference type="GeneID" id="94841256"/>
<feature type="coiled-coil region" evidence="1">
    <location>
        <begin position="73"/>
        <end position="100"/>
    </location>
</feature>
<dbReference type="InterPro" id="IPR039986">
    <property type="entry name" value="CFAP210"/>
</dbReference>
<dbReference type="PANTHER" id="PTHR28663">
    <property type="entry name" value="COILED-COIL DOMAIN-CONTAINING PROTEIN 173"/>
    <property type="match status" value="1"/>
</dbReference>
<dbReference type="PANTHER" id="PTHR28663:SF1">
    <property type="entry name" value="CILIA- AND FLAGELLA- ASSOCIATED PROTEIN 210"/>
    <property type="match status" value="1"/>
</dbReference>
<evidence type="ECO:0000313" key="4">
    <source>
        <dbReference type="Proteomes" id="UP000179807"/>
    </source>
</evidence>
<dbReference type="AlphaFoldDB" id="A0A1J4K257"/>
<protein>
    <submittedName>
        <fullName evidence="3">Coiled-coil domain-containing protein 173</fullName>
    </submittedName>
</protein>
<evidence type="ECO:0000313" key="3">
    <source>
        <dbReference type="EMBL" id="OHT03565.1"/>
    </source>
</evidence>
<gene>
    <name evidence="3" type="ORF">TRFO_29066</name>
</gene>
<feature type="region of interest" description="Disordered" evidence="2">
    <location>
        <begin position="268"/>
        <end position="297"/>
    </location>
</feature>
<dbReference type="RefSeq" id="XP_068356701.1">
    <property type="nucleotide sequence ID" value="XM_068506552.1"/>
</dbReference>